<feature type="chain" id="PRO_5039201401" evidence="4">
    <location>
        <begin position="24"/>
        <end position="542"/>
    </location>
</feature>
<evidence type="ECO:0000256" key="2">
    <source>
        <dbReference type="ARBA" id="ARBA00022448"/>
    </source>
</evidence>
<dbReference type="GO" id="GO:0042597">
    <property type="term" value="C:periplasmic space"/>
    <property type="evidence" value="ECO:0007669"/>
    <property type="project" value="UniProtKB-ARBA"/>
</dbReference>
<evidence type="ECO:0000313" key="7">
    <source>
        <dbReference type="Proteomes" id="UP000317344"/>
    </source>
</evidence>
<dbReference type="SUPFAM" id="SSF53850">
    <property type="entry name" value="Periplasmic binding protein-like II"/>
    <property type="match status" value="1"/>
</dbReference>
<accession>A0A516X1C3</accession>
<reference evidence="6 7" key="1">
    <citation type="submission" date="2019-07" db="EMBL/GenBank/DDBJ databases">
        <title>Tomitella cavernea sp. nov., an actinomycete isolated from soil.</title>
        <authorList>
            <person name="Cheng J."/>
        </authorList>
    </citation>
    <scope>NUCLEOTIDE SEQUENCE [LARGE SCALE GENOMIC DNA]</scope>
    <source>
        <strain evidence="6 7">HY188</strain>
    </source>
</reference>
<comment type="similarity">
    <text evidence="1">Belongs to the bacterial solute-binding protein 5 family.</text>
</comment>
<organism evidence="6 7">
    <name type="scientific">Tomitella fengzijianii</name>
    <dbReference type="NCBI Taxonomy" id="2597660"/>
    <lineage>
        <taxon>Bacteria</taxon>
        <taxon>Bacillati</taxon>
        <taxon>Actinomycetota</taxon>
        <taxon>Actinomycetes</taxon>
        <taxon>Mycobacteriales</taxon>
        <taxon>Tomitella</taxon>
    </lineage>
</organism>
<evidence type="ECO:0000259" key="5">
    <source>
        <dbReference type="Pfam" id="PF00496"/>
    </source>
</evidence>
<dbReference type="PROSITE" id="PS51257">
    <property type="entry name" value="PROKAR_LIPOPROTEIN"/>
    <property type="match status" value="1"/>
</dbReference>
<dbReference type="CDD" id="cd00995">
    <property type="entry name" value="PBP2_NikA_DppA_OppA_like"/>
    <property type="match status" value="1"/>
</dbReference>
<gene>
    <name evidence="6" type="ORF">FO059_05475</name>
</gene>
<dbReference type="OrthoDB" id="9796817at2"/>
<dbReference type="Gene3D" id="3.40.190.10">
    <property type="entry name" value="Periplasmic binding protein-like II"/>
    <property type="match status" value="1"/>
</dbReference>
<keyword evidence="2" id="KW-0813">Transport</keyword>
<dbReference type="InterPro" id="IPR030678">
    <property type="entry name" value="Peptide/Ni-bd"/>
</dbReference>
<dbReference type="Pfam" id="PF00496">
    <property type="entry name" value="SBP_bac_5"/>
    <property type="match status" value="1"/>
</dbReference>
<dbReference type="GO" id="GO:0043190">
    <property type="term" value="C:ATP-binding cassette (ABC) transporter complex"/>
    <property type="evidence" value="ECO:0007669"/>
    <property type="project" value="InterPro"/>
</dbReference>
<evidence type="ECO:0000256" key="4">
    <source>
        <dbReference type="SAM" id="SignalP"/>
    </source>
</evidence>
<dbReference type="PANTHER" id="PTHR30290:SF9">
    <property type="entry name" value="OLIGOPEPTIDE-BINDING PROTEIN APPA"/>
    <property type="match status" value="1"/>
</dbReference>
<dbReference type="GO" id="GO:1904680">
    <property type="term" value="F:peptide transmembrane transporter activity"/>
    <property type="evidence" value="ECO:0007669"/>
    <property type="project" value="TreeGrafter"/>
</dbReference>
<feature type="domain" description="Solute-binding protein family 5" evidence="5">
    <location>
        <begin position="111"/>
        <end position="453"/>
    </location>
</feature>
<dbReference type="KEGG" id="toy:FO059_05475"/>
<dbReference type="EMBL" id="CP041765">
    <property type="protein sequence ID" value="QDQ96885.1"/>
    <property type="molecule type" value="Genomic_DNA"/>
</dbReference>
<evidence type="ECO:0000256" key="3">
    <source>
        <dbReference type="ARBA" id="ARBA00022729"/>
    </source>
</evidence>
<sequence length="542" mass="57045">MKRPWIRSSVRLAAVGAAAALLAAGCASTDDGGASGSGGATSDGSTTIGFVGAGAADSGEPVDGGTLTFGSYSFPSSLDPTKTLAAGSNGGTEMAAVYDTLVRTDPESGDFVPQLAEKLDHNEDYTKFTLTLRDGVTFSDGTPLDSAAVKWSIDRFVDAGRDVAQVWADIVTGIGTPDAHTVEFTLNKPWAQFPVMLAMGPGMIVGQGSDAGGDFTPIGAGPYTLGEFAPSEKIVLNARDDYFAGKPHLDSVTFVPTHGAQQQFESLQSGQLSMTYINRDAQVIKSAVDAGLPGYLDIQGLGSLGYVNQHEGRPGADVRVRKAIAYGIDPQVINQRVENGLGIAGSEIVPESSRWYDGAKGVPFDPAQAKKFLDEAKADGYDGSLHYLSGNDPSARAAALAVQAQLNAVGFNVQIDYANSVNDLVRKMYVDHDFDMARAALQLMDDAPYLRLYAGMGSDSKNNAAGYSDPKMDELLTAVQTATDDDAKKAAIDEVQAQANETIPYAVWGPAKVLTVWNDDVHGVKRSADNIYLLDSAWVTGS</sequence>
<feature type="signal peptide" evidence="4">
    <location>
        <begin position="1"/>
        <end position="23"/>
    </location>
</feature>
<proteinExistence type="inferred from homology"/>
<dbReference type="InterPro" id="IPR039424">
    <property type="entry name" value="SBP_5"/>
</dbReference>
<dbReference type="PANTHER" id="PTHR30290">
    <property type="entry name" value="PERIPLASMIC BINDING COMPONENT OF ABC TRANSPORTER"/>
    <property type="match status" value="1"/>
</dbReference>
<dbReference type="GO" id="GO:0015833">
    <property type="term" value="P:peptide transport"/>
    <property type="evidence" value="ECO:0007669"/>
    <property type="project" value="TreeGrafter"/>
</dbReference>
<dbReference type="InterPro" id="IPR000914">
    <property type="entry name" value="SBP_5_dom"/>
</dbReference>
<dbReference type="AlphaFoldDB" id="A0A516X1C3"/>
<protein>
    <submittedName>
        <fullName evidence="6">ABC transporter substrate-binding protein</fullName>
    </submittedName>
</protein>
<name>A0A516X1C3_9ACTN</name>
<dbReference type="RefSeq" id="WP_143907014.1">
    <property type="nucleotide sequence ID" value="NZ_CP041765.1"/>
</dbReference>
<dbReference type="PIRSF" id="PIRSF002741">
    <property type="entry name" value="MppA"/>
    <property type="match status" value="1"/>
</dbReference>
<keyword evidence="3 4" id="KW-0732">Signal</keyword>
<reference evidence="6 7" key="2">
    <citation type="submission" date="2019-07" db="EMBL/GenBank/DDBJ databases">
        <authorList>
            <person name="Huang Y."/>
        </authorList>
    </citation>
    <scope>NUCLEOTIDE SEQUENCE [LARGE SCALE GENOMIC DNA]</scope>
    <source>
        <strain evidence="6 7">HY188</strain>
    </source>
</reference>
<dbReference type="Proteomes" id="UP000317344">
    <property type="component" value="Chromosome"/>
</dbReference>
<keyword evidence="7" id="KW-1185">Reference proteome</keyword>
<dbReference type="Gene3D" id="3.10.105.10">
    <property type="entry name" value="Dipeptide-binding Protein, Domain 3"/>
    <property type="match status" value="1"/>
</dbReference>
<evidence type="ECO:0000313" key="6">
    <source>
        <dbReference type="EMBL" id="QDQ96885.1"/>
    </source>
</evidence>
<evidence type="ECO:0000256" key="1">
    <source>
        <dbReference type="ARBA" id="ARBA00005695"/>
    </source>
</evidence>